<sequence length="72" mass="7423">MPVIAEADTPEAVLSTLLISVCIVCCRDRGSGGVQVAQSCRLPAICSDVRGPAASQKNSGKSRRSNPGPLNL</sequence>
<dbReference type="EMBL" id="OD565057">
    <property type="protein sequence ID" value="CAD7440700.1"/>
    <property type="molecule type" value="Genomic_DNA"/>
</dbReference>
<name>A0A7R9ESU7_9NEOP</name>
<evidence type="ECO:0000313" key="2">
    <source>
        <dbReference type="EMBL" id="CAD7440700.1"/>
    </source>
</evidence>
<proteinExistence type="predicted"/>
<reference evidence="2" key="1">
    <citation type="submission" date="2020-11" db="EMBL/GenBank/DDBJ databases">
        <authorList>
            <person name="Tran Van P."/>
        </authorList>
    </citation>
    <scope>NUCLEOTIDE SEQUENCE</scope>
</reference>
<evidence type="ECO:0000256" key="1">
    <source>
        <dbReference type="SAM" id="MobiDB-lite"/>
    </source>
</evidence>
<protein>
    <submittedName>
        <fullName evidence="2">Uncharacterized protein</fullName>
    </submittedName>
</protein>
<accession>A0A7R9ESU7</accession>
<dbReference type="AlphaFoldDB" id="A0A7R9ESU7"/>
<feature type="region of interest" description="Disordered" evidence="1">
    <location>
        <begin position="50"/>
        <end position="72"/>
    </location>
</feature>
<gene>
    <name evidence="2" type="ORF">TBIB3V08_LOCUS3192</name>
</gene>
<organism evidence="2">
    <name type="scientific">Timema bartmani</name>
    <dbReference type="NCBI Taxonomy" id="61472"/>
    <lineage>
        <taxon>Eukaryota</taxon>
        <taxon>Metazoa</taxon>
        <taxon>Ecdysozoa</taxon>
        <taxon>Arthropoda</taxon>
        <taxon>Hexapoda</taxon>
        <taxon>Insecta</taxon>
        <taxon>Pterygota</taxon>
        <taxon>Neoptera</taxon>
        <taxon>Polyneoptera</taxon>
        <taxon>Phasmatodea</taxon>
        <taxon>Timematodea</taxon>
        <taxon>Timematoidea</taxon>
        <taxon>Timematidae</taxon>
        <taxon>Timema</taxon>
    </lineage>
</organism>